<dbReference type="GO" id="GO:0004497">
    <property type="term" value="F:monooxygenase activity"/>
    <property type="evidence" value="ECO:0007669"/>
    <property type="project" value="UniProtKB-KW"/>
</dbReference>
<name>A0A7M7GF00_NASVI</name>
<dbReference type="InterPro" id="IPR002401">
    <property type="entry name" value="Cyt_P450_E_grp-I"/>
</dbReference>
<dbReference type="GO" id="GO:0016705">
    <property type="term" value="F:oxidoreductase activity, acting on paired donors, with incorporation or reduction of molecular oxygen"/>
    <property type="evidence" value="ECO:0007669"/>
    <property type="project" value="InterPro"/>
</dbReference>
<dbReference type="FunFam" id="1.10.630.10:FF:000042">
    <property type="entry name" value="Cytochrome P450"/>
    <property type="match status" value="1"/>
</dbReference>
<evidence type="ECO:0000256" key="5">
    <source>
        <dbReference type="ARBA" id="ARBA00022617"/>
    </source>
</evidence>
<dbReference type="PANTHER" id="PTHR24292:SF54">
    <property type="entry name" value="CYP9F3-RELATED"/>
    <property type="match status" value="1"/>
</dbReference>
<dbReference type="RefSeq" id="XP_001605061.4">
    <property type="nucleotide sequence ID" value="XM_001605011.5"/>
</dbReference>
<keyword evidence="15" id="KW-1185">Reference proteome</keyword>
<evidence type="ECO:0000256" key="3">
    <source>
        <dbReference type="ARBA" id="ARBA00004406"/>
    </source>
</evidence>
<dbReference type="GeneID" id="100121449"/>
<keyword evidence="10 13" id="KW-0408">Iron</keyword>
<keyword evidence="9" id="KW-0560">Oxidoreductase</keyword>
<keyword evidence="11" id="KW-0503">Monooxygenase</keyword>
<dbReference type="InterPro" id="IPR001128">
    <property type="entry name" value="Cyt_P450"/>
</dbReference>
<evidence type="ECO:0000256" key="6">
    <source>
        <dbReference type="ARBA" id="ARBA00022723"/>
    </source>
</evidence>
<evidence type="ECO:0000313" key="15">
    <source>
        <dbReference type="Proteomes" id="UP000002358"/>
    </source>
</evidence>
<keyword evidence="7" id="KW-0256">Endoplasmic reticulum</keyword>
<dbReference type="KEGG" id="nvi:100121449"/>
<evidence type="ECO:0000256" key="1">
    <source>
        <dbReference type="ARBA" id="ARBA00001971"/>
    </source>
</evidence>
<evidence type="ECO:0008006" key="16">
    <source>
        <dbReference type="Google" id="ProtNLM"/>
    </source>
</evidence>
<evidence type="ECO:0000256" key="11">
    <source>
        <dbReference type="ARBA" id="ARBA00023033"/>
    </source>
</evidence>
<dbReference type="InParanoid" id="A0A7M7GF00"/>
<dbReference type="AlphaFoldDB" id="A0A7M7GF00"/>
<evidence type="ECO:0000256" key="12">
    <source>
        <dbReference type="ARBA" id="ARBA00023136"/>
    </source>
</evidence>
<dbReference type="CDD" id="cd11056">
    <property type="entry name" value="CYP6-like"/>
    <property type="match status" value="1"/>
</dbReference>
<feature type="binding site" description="axial binding residue" evidence="13">
    <location>
        <position position="439"/>
    </location>
    <ligand>
        <name>heme</name>
        <dbReference type="ChEBI" id="CHEBI:30413"/>
    </ligand>
    <ligandPart>
        <name>Fe</name>
        <dbReference type="ChEBI" id="CHEBI:18248"/>
    </ligandPart>
</feature>
<dbReference type="EnsemblMetazoa" id="XM_001605011">
    <property type="protein sequence ID" value="XP_001605061"/>
    <property type="gene ID" value="LOC100121449"/>
</dbReference>
<dbReference type="GO" id="GO:0020037">
    <property type="term" value="F:heme binding"/>
    <property type="evidence" value="ECO:0007669"/>
    <property type="project" value="InterPro"/>
</dbReference>
<dbReference type="SMR" id="A0A7M7GF00"/>
<dbReference type="Pfam" id="PF00067">
    <property type="entry name" value="p450"/>
    <property type="match status" value="1"/>
</dbReference>
<dbReference type="PRINTS" id="PR00385">
    <property type="entry name" value="P450"/>
</dbReference>
<sequence>MNSWIWIFLLSVVTFIVIKAYRIRHHFEKWGIPQYPDLPFLGFMASNFFPRLHLHNVVRDMYNWNREAKYIGCHMFTSPQLMLRDLDLIKAVTVKNFDHFSDHKTFVDESMDPLFAGSLAMLNGDKWCEVRNVLNPAFTLSKMRVMFGLMSNCAENFVDKFLVLYSNCDEVEIMEPINRYTNDVIASCAFGFDIDSLGNPDNEFYIRGRSLMSSLKYLKVFKILFIRACPRISQILKLKIISEQDNDFFVNVIRSGIETRREQGITRPDMLQLMMDVEPSLNLLEMTAQAFVFFLAGIESTAVQMCVIAHELAANPDVQKKLHDEIDTVLRECDNKPTYEAMNNMVYLDAIFTESLRMHSASFMNRMCTKEFELPPAVPDAKLYIVQPGEERLISMPGIHYDPDYYENSERFDPDRHTGKRAAQGDATNLGFRLGPRMCIGNRFAVLETKVMFAHLLSKCRLQPCKKTCIPLKYDPGSLAVVPKGGFWLKVLPRN</sequence>
<evidence type="ECO:0000256" key="8">
    <source>
        <dbReference type="ARBA" id="ARBA00022848"/>
    </source>
</evidence>
<keyword evidence="8" id="KW-0492">Microsome</keyword>
<proteinExistence type="inferred from homology"/>
<dbReference type="GO" id="GO:0005506">
    <property type="term" value="F:iron ion binding"/>
    <property type="evidence" value="ECO:0007669"/>
    <property type="project" value="InterPro"/>
</dbReference>
<dbReference type="InterPro" id="IPR050476">
    <property type="entry name" value="Insect_CytP450_Detox"/>
</dbReference>
<keyword evidence="5 13" id="KW-0349">Heme</keyword>
<evidence type="ECO:0000256" key="4">
    <source>
        <dbReference type="ARBA" id="ARBA00010617"/>
    </source>
</evidence>
<comment type="subcellular location">
    <subcellularLocation>
        <location evidence="3">Endoplasmic reticulum membrane</location>
        <topology evidence="3">Peripheral membrane protein</topology>
    </subcellularLocation>
    <subcellularLocation>
        <location evidence="2">Microsome membrane</location>
        <topology evidence="2">Peripheral membrane protein</topology>
    </subcellularLocation>
</comment>
<dbReference type="SUPFAM" id="SSF48264">
    <property type="entry name" value="Cytochrome P450"/>
    <property type="match status" value="1"/>
</dbReference>
<protein>
    <recommendedName>
        <fullName evidence="16">Cytochrome P450</fullName>
    </recommendedName>
</protein>
<evidence type="ECO:0000256" key="7">
    <source>
        <dbReference type="ARBA" id="ARBA00022824"/>
    </source>
</evidence>
<comment type="similarity">
    <text evidence="4">Belongs to the cytochrome P450 family.</text>
</comment>
<organism evidence="14 15">
    <name type="scientific">Nasonia vitripennis</name>
    <name type="common">Parasitic wasp</name>
    <dbReference type="NCBI Taxonomy" id="7425"/>
    <lineage>
        <taxon>Eukaryota</taxon>
        <taxon>Metazoa</taxon>
        <taxon>Ecdysozoa</taxon>
        <taxon>Arthropoda</taxon>
        <taxon>Hexapoda</taxon>
        <taxon>Insecta</taxon>
        <taxon>Pterygota</taxon>
        <taxon>Neoptera</taxon>
        <taxon>Endopterygota</taxon>
        <taxon>Hymenoptera</taxon>
        <taxon>Apocrita</taxon>
        <taxon>Proctotrupomorpha</taxon>
        <taxon>Chalcidoidea</taxon>
        <taxon>Pteromalidae</taxon>
        <taxon>Pteromalinae</taxon>
        <taxon>Nasonia</taxon>
    </lineage>
</organism>
<accession>A0A7M7GF00</accession>
<evidence type="ECO:0000256" key="10">
    <source>
        <dbReference type="ARBA" id="ARBA00023004"/>
    </source>
</evidence>
<dbReference type="Proteomes" id="UP000002358">
    <property type="component" value="Chromosome 1"/>
</dbReference>
<comment type="cofactor">
    <cofactor evidence="1 13">
        <name>heme</name>
        <dbReference type="ChEBI" id="CHEBI:30413"/>
    </cofactor>
</comment>
<evidence type="ECO:0000256" key="13">
    <source>
        <dbReference type="PIRSR" id="PIRSR602401-1"/>
    </source>
</evidence>
<evidence type="ECO:0000256" key="2">
    <source>
        <dbReference type="ARBA" id="ARBA00004174"/>
    </source>
</evidence>
<reference evidence="14" key="1">
    <citation type="submission" date="2021-01" db="UniProtKB">
        <authorList>
            <consortium name="EnsemblMetazoa"/>
        </authorList>
    </citation>
    <scope>IDENTIFICATION</scope>
</reference>
<dbReference type="OrthoDB" id="2789670at2759"/>
<dbReference type="PANTHER" id="PTHR24292">
    <property type="entry name" value="CYTOCHROME P450"/>
    <property type="match status" value="1"/>
</dbReference>
<evidence type="ECO:0000313" key="14">
    <source>
        <dbReference type="EnsemblMetazoa" id="XP_001605061"/>
    </source>
</evidence>
<keyword evidence="6 13" id="KW-0479">Metal-binding</keyword>
<dbReference type="PRINTS" id="PR00463">
    <property type="entry name" value="EP450I"/>
</dbReference>
<dbReference type="Gene3D" id="1.10.630.10">
    <property type="entry name" value="Cytochrome P450"/>
    <property type="match status" value="1"/>
</dbReference>
<keyword evidence="12" id="KW-0472">Membrane</keyword>
<dbReference type="InterPro" id="IPR036396">
    <property type="entry name" value="Cyt_P450_sf"/>
</dbReference>
<evidence type="ECO:0000256" key="9">
    <source>
        <dbReference type="ARBA" id="ARBA00023002"/>
    </source>
</evidence>
<dbReference type="GO" id="GO:0005789">
    <property type="term" value="C:endoplasmic reticulum membrane"/>
    <property type="evidence" value="ECO:0007669"/>
    <property type="project" value="UniProtKB-SubCell"/>
</dbReference>